<dbReference type="InterPro" id="IPR000515">
    <property type="entry name" value="MetI-like"/>
</dbReference>
<evidence type="ECO:0000256" key="7">
    <source>
        <dbReference type="SAM" id="Phobius"/>
    </source>
</evidence>
<keyword evidence="4 7" id="KW-0812">Transmembrane</keyword>
<sequence length="174" mass="19473">MQKLGSVVLHILLIFMAILFLTPLYVLLRNALMTDPQITSWDWSWFAIPPHWENFKDLFADIFVPMANGFKNSTLIAISTVVLETAFACTAGYALARVPAKANGLVLGFILSTMLVPGTALFVPRFVLIAKMGWVNTIQGLIVPGVFNAFHTFMFRQYFLNFPRELEDAGRVDG</sequence>
<keyword evidence="6 7" id="KW-0472">Membrane</keyword>
<feature type="non-terminal residue" evidence="9">
    <location>
        <position position="174"/>
    </location>
</feature>
<proteinExistence type="predicted"/>
<evidence type="ECO:0000313" key="9">
    <source>
        <dbReference type="EMBL" id="GAG15243.1"/>
    </source>
</evidence>
<evidence type="ECO:0000256" key="3">
    <source>
        <dbReference type="ARBA" id="ARBA00022475"/>
    </source>
</evidence>
<keyword evidence="2" id="KW-0813">Transport</keyword>
<dbReference type="AlphaFoldDB" id="X0VRZ8"/>
<evidence type="ECO:0000256" key="4">
    <source>
        <dbReference type="ARBA" id="ARBA00022692"/>
    </source>
</evidence>
<dbReference type="PANTHER" id="PTHR43744:SF12">
    <property type="entry name" value="ABC TRANSPORTER PERMEASE PROTEIN MG189-RELATED"/>
    <property type="match status" value="1"/>
</dbReference>
<protein>
    <recommendedName>
        <fullName evidence="8">ABC transmembrane type-1 domain-containing protein</fullName>
    </recommendedName>
</protein>
<feature type="transmembrane region" description="Helical" evidence="7">
    <location>
        <begin position="134"/>
        <end position="155"/>
    </location>
</feature>
<feature type="domain" description="ABC transmembrane type-1" evidence="8">
    <location>
        <begin position="70"/>
        <end position="174"/>
    </location>
</feature>
<gene>
    <name evidence="9" type="ORF">S01H1_52271</name>
</gene>
<keyword evidence="3" id="KW-1003">Cell membrane</keyword>
<accession>X0VRZ8</accession>
<feature type="transmembrane region" description="Helical" evidence="7">
    <location>
        <begin position="7"/>
        <end position="28"/>
    </location>
</feature>
<dbReference type="InterPro" id="IPR035906">
    <property type="entry name" value="MetI-like_sf"/>
</dbReference>
<evidence type="ECO:0000256" key="2">
    <source>
        <dbReference type="ARBA" id="ARBA00022448"/>
    </source>
</evidence>
<name>X0VRZ8_9ZZZZ</name>
<evidence type="ECO:0000256" key="6">
    <source>
        <dbReference type="ARBA" id="ARBA00023136"/>
    </source>
</evidence>
<dbReference type="GO" id="GO:0055085">
    <property type="term" value="P:transmembrane transport"/>
    <property type="evidence" value="ECO:0007669"/>
    <property type="project" value="InterPro"/>
</dbReference>
<dbReference type="PROSITE" id="PS50928">
    <property type="entry name" value="ABC_TM1"/>
    <property type="match status" value="1"/>
</dbReference>
<dbReference type="PANTHER" id="PTHR43744">
    <property type="entry name" value="ABC TRANSPORTER PERMEASE PROTEIN MG189-RELATED-RELATED"/>
    <property type="match status" value="1"/>
</dbReference>
<evidence type="ECO:0000256" key="1">
    <source>
        <dbReference type="ARBA" id="ARBA00004651"/>
    </source>
</evidence>
<dbReference type="SUPFAM" id="SSF161098">
    <property type="entry name" value="MetI-like"/>
    <property type="match status" value="1"/>
</dbReference>
<dbReference type="GO" id="GO:0005886">
    <property type="term" value="C:plasma membrane"/>
    <property type="evidence" value="ECO:0007669"/>
    <property type="project" value="UniProtKB-SubCell"/>
</dbReference>
<feature type="transmembrane region" description="Helical" evidence="7">
    <location>
        <begin position="75"/>
        <end position="96"/>
    </location>
</feature>
<feature type="transmembrane region" description="Helical" evidence="7">
    <location>
        <begin position="105"/>
        <end position="128"/>
    </location>
</feature>
<evidence type="ECO:0000259" key="8">
    <source>
        <dbReference type="PROSITE" id="PS50928"/>
    </source>
</evidence>
<keyword evidence="5 7" id="KW-1133">Transmembrane helix</keyword>
<dbReference type="Gene3D" id="1.10.3720.10">
    <property type="entry name" value="MetI-like"/>
    <property type="match status" value="1"/>
</dbReference>
<organism evidence="9">
    <name type="scientific">marine sediment metagenome</name>
    <dbReference type="NCBI Taxonomy" id="412755"/>
    <lineage>
        <taxon>unclassified sequences</taxon>
        <taxon>metagenomes</taxon>
        <taxon>ecological metagenomes</taxon>
    </lineage>
</organism>
<reference evidence="9" key="1">
    <citation type="journal article" date="2014" name="Front. Microbiol.">
        <title>High frequency of phylogenetically diverse reductive dehalogenase-homologous genes in deep subseafloor sedimentary metagenomes.</title>
        <authorList>
            <person name="Kawai M."/>
            <person name="Futagami T."/>
            <person name="Toyoda A."/>
            <person name="Takaki Y."/>
            <person name="Nishi S."/>
            <person name="Hori S."/>
            <person name="Arai W."/>
            <person name="Tsubouchi T."/>
            <person name="Morono Y."/>
            <person name="Uchiyama I."/>
            <person name="Ito T."/>
            <person name="Fujiyama A."/>
            <person name="Inagaki F."/>
            <person name="Takami H."/>
        </authorList>
    </citation>
    <scope>NUCLEOTIDE SEQUENCE</scope>
    <source>
        <strain evidence="9">Expedition CK06-06</strain>
    </source>
</reference>
<comment type="caution">
    <text evidence="9">The sequence shown here is derived from an EMBL/GenBank/DDBJ whole genome shotgun (WGS) entry which is preliminary data.</text>
</comment>
<dbReference type="EMBL" id="BARS01033781">
    <property type="protein sequence ID" value="GAG15243.1"/>
    <property type="molecule type" value="Genomic_DNA"/>
</dbReference>
<comment type="subcellular location">
    <subcellularLocation>
        <location evidence="1">Cell membrane</location>
        <topology evidence="1">Multi-pass membrane protein</topology>
    </subcellularLocation>
</comment>
<evidence type="ECO:0000256" key="5">
    <source>
        <dbReference type="ARBA" id="ARBA00022989"/>
    </source>
</evidence>